<evidence type="ECO:0000256" key="12">
    <source>
        <dbReference type="ARBA" id="ARBA00022842"/>
    </source>
</evidence>
<dbReference type="SUPFAM" id="SSF56059">
    <property type="entry name" value="Glutathione synthetase ATP-binding domain-like"/>
    <property type="match status" value="1"/>
</dbReference>
<dbReference type="Gene3D" id="3.30.470.20">
    <property type="entry name" value="ATP-grasp fold, B domain"/>
    <property type="match status" value="1"/>
</dbReference>
<dbReference type="InterPro" id="IPR013815">
    <property type="entry name" value="ATP_grasp_subdomain_1"/>
</dbReference>
<dbReference type="RefSeq" id="WP_316790650.1">
    <property type="nucleotide sequence ID" value="NZ_CP053540.1"/>
</dbReference>
<dbReference type="EMBL" id="CP053540">
    <property type="protein sequence ID" value="WOB42290.1"/>
    <property type="molecule type" value="Genomic_DNA"/>
</dbReference>
<evidence type="ECO:0000259" key="17">
    <source>
        <dbReference type="Pfam" id="PF01326"/>
    </source>
</evidence>
<evidence type="ECO:0000256" key="2">
    <source>
        <dbReference type="ARBA" id="ARBA00002988"/>
    </source>
</evidence>
<comment type="catalytic activity">
    <reaction evidence="14">
        <text>pyruvate + ATP + H2O = phosphoenolpyruvate + AMP + phosphate + 2 H(+)</text>
        <dbReference type="Rhea" id="RHEA:11364"/>
        <dbReference type="ChEBI" id="CHEBI:15361"/>
        <dbReference type="ChEBI" id="CHEBI:15377"/>
        <dbReference type="ChEBI" id="CHEBI:15378"/>
        <dbReference type="ChEBI" id="CHEBI:30616"/>
        <dbReference type="ChEBI" id="CHEBI:43474"/>
        <dbReference type="ChEBI" id="CHEBI:58702"/>
        <dbReference type="ChEBI" id="CHEBI:456215"/>
        <dbReference type="EC" id="2.7.9.2"/>
    </reaction>
</comment>
<keyword evidence="9" id="KW-0547">Nucleotide-binding</keyword>
<name>A0AA96Y926_9CYAN</name>
<comment type="cofactor">
    <cofactor evidence="1">
        <name>Mg(2+)</name>
        <dbReference type="ChEBI" id="CHEBI:18420"/>
    </cofactor>
</comment>
<reference evidence="19" key="1">
    <citation type="submission" date="2020-05" db="EMBL/GenBank/DDBJ databases">
        <authorList>
            <person name="Zhu T."/>
            <person name="Keshari N."/>
            <person name="Lu X."/>
        </authorList>
    </citation>
    <scope>NUCLEOTIDE SEQUENCE</scope>
    <source>
        <strain evidence="19">NK1-22</strain>
    </source>
</reference>
<dbReference type="InterPro" id="IPR036637">
    <property type="entry name" value="Phosphohistidine_dom_sf"/>
</dbReference>
<evidence type="ECO:0000256" key="1">
    <source>
        <dbReference type="ARBA" id="ARBA00001946"/>
    </source>
</evidence>
<comment type="similarity">
    <text evidence="4">Belongs to the PEP-utilizing enzyme family.</text>
</comment>
<dbReference type="GO" id="GO:0046872">
    <property type="term" value="F:metal ion binding"/>
    <property type="evidence" value="ECO:0007669"/>
    <property type="project" value="UniProtKB-KW"/>
</dbReference>
<evidence type="ECO:0000256" key="3">
    <source>
        <dbReference type="ARBA" id="ARBA00004742"/>
    </source>
</evidence>
<evidence type="ECO:0000256" key="14">
    <source>
        <dbReference type="ARBA" id="ARBA00047700"/>
    </source>
</evidence>
<evidence type="ECO:0000256" key="4">
    <source>
        <dbReference type="ARBA" id="ARBA00007837"/>
    </source>
</evidence>
<proteinExistence type="inferred from homology"/>
<evidence type="ECO:0000256" key="13">
    <source>
        <dbReference type="ARBA" id="ARBA00033470"/>
    </source>
</evidence>
<comment type="pathway">
    <text evidence="3">Carbohydrate biosynthesis; gluconeogenesis.</text>
</comment>
<dbReference type="PROSITE" id="PS00742">
    <property type="entry name" value="PEP_ENZYMES_2"/>
    <property type="match status" value="1"/>
</dbReference>
<dbReference type="GO" id="GO:0008986">
    <property type="term" value="F:pyruvate, water dikinase activity"/>
    <property type="evidence" value="ECO:0007669"/>
    <property type="project" value="UniProtKB-EC"/>
</dbReference>
<dbReference type="SUPFAM" id="SSF52009">
    <property type="entry name" value="Phosphohistidine domain"/>
    <property type="match status" value="1"/>
</dbReference>
<dbReference type="InterPro" id="IPR008279">
    <property type="entry name" value="PEP-util_enz_mobile_dom"/>
</dbReference>
<accession>A0AA96Y926</accession>
<dbReference type="PANTHER" id="PTHR43030:SF1">
    <property type="entry name" value="PHOSPHOENOLPYRUVATE SYNTHASE"/>
    <property type="match status" value="1"/>
</dbReference>
<dbReference type="Gene3D" id="3.20.20.60">
    <property type="entry name" value="Phosphoenolpyruvate-binding domains"/>
    <property type="match status" value="1"/>
</dbReference>
<dbReference type="Gene3D" id="3.50.30.10">
    <property type="entry name" value="Phosphohistidine domain"/>
    <property type="match status" value="1"/>
</dbReference>
<keyword evidence="8" id="KW-0479">Metal-binding</keyword>
<evidence type="ECO:0000259" key="18">
    <source>
        <dbReference type="Pfam" id="PF02896"/>
    </source>
</evidence>
<evidence type="ECO:0000256" key="10">
    <source>
        <dbReference type="ARBA" id="ARBA00022777"/>
    </source>
</evidence>
<evidence type="ECO:0000256" key="7">
    <source>
        <dbReference type="ARBA" id="ARBA00022679"/>
    </source>
</evidence>
<dbReference type="Pfam" id="PF02896">
    <property type="entry name" value="PEP-utilizers_C"/>
    <property type="match status" value="1"/>
</dbReference>
<dbReference type="SUPFAM" id="SSF51621">
    <property type="entry name" value="Phosphoenolpyruvate/pyruvate domain"/>
    <property type="match status" value="1"/>
</dbReference>
<keyword evidence="7" id="KW-0808">Transferase</keyword>
<dbReference type="Pfam" id="PF01326">
    <property type="entry name" value="PPDK_N"/>
    <property type="match status" value="1"/>
</dbReference>
<feature type="domain" description="PEP-utilising enzyme mobile" evidence="16">
    <location>
        <begin position="419"/>
        <end position="490"/>
    </location>
</feature>
<evidence type="ECO:0000259" key="16">
    <source>
        <dbReference type="Pfam" id="PF00391"/>
    </source>
</evidence>
<dbReference type="PANTHER" id="PTHR43030">
    <property type="entry name" value="PHOSPHOENOLPYRUVATE SYNTHASE"/>
    <property type="match status" value="1"/>
</dbReference>
<dbReference type="Gene3D" id="3.30.1490.20">
    <property type="entry name" value="ATP-grasp fold, A domain"/>
    <property type="match status" value="1"/>
</dbReference>
<dbReference type="AlphaFoldDB" id="A0AA96Y926"/>
<evidence type="ECO:0000256" key="11">
    <source>
        <dbReference type="ARBA" id="ARBA00022840"/>
    </source>
</evidence>
<dbReference type="InterPro" id="IPR006319">
    <property type="entry name" value="PEP_synth"/>
</dbReference>
<evidence type="ECO:0000256" key="15">
    <source>
        <dbReference type="SAM" id="MobiDB-lite"/>
    </source>
</evidence>
<feature type="domain" description="Pyruvate phosphate dikinase AMP/ATP-binding" evidence="17">
    <location>
        <begin position="22"/>
        <end position="236"/>
    </location>
</feature>
<comment type="function">
    <text evidence="2">Catalyzes the phosphorylation of pyruvate to phosphoenolpyruvate.</text>
</comment>
<keyword evidence="12" id="KW-0460">Magnesium</keyword>
<dbReference type="InterPro" id="IPR002192">
    <property type="entry name" value="PPDK_AMP/ATP-bd"/>
</dbReference>
<dbReference type="InterPro" id="IPR015813">
    <property type="entry name" value="Pyrv/PenolPyrv_kinase-like_dom"/>
</dbReference>
<feature type="region of interest" description="Disordered" evidence="15">
    <location>
        <begin position="500"/>
        <end position="533"/>
    </location>
</feature>
<evidence type="ECO:0000313" key="19">
    <source>
        <dbReference type="EMBL" id="WOB42290.1"/>
    </source>
</evidence>
<keyword evidence="11" id="KW-0067">ATP-binding</keyword>
<evidence type="ECO:0000256" key="5">
    <source>
        <dbReference type="ARBA" id="ARBA00011996"/>
    </source>
</evidence>
<feature type="domain" description="PEP-utilising enzyme C-terminal" evidence="18">
    <location>
        <begin position="574"/>
        <end position="899"/>
    </location>
</feature>
<dbReference type="Pfam" id="PF00391">
    <property type="entry name" value="PEP-utilizers"/>
    <property type="match status" value="1"/>
</dbReference>
<evidence type="ECO:0000256" key="8">
    <source>
        <dbReference type="ARBA" id="ARBA00022723"/>
    </source>
</evidence>
<evidence type="ECO:0000256" key="6">
    <source>
        <dbReference type="ARBA" id="ARBA00021623"/>
    </source>
</evidence>
<sequence>MHGDALKDLYGLGQIQPADRTEVGDKAYYLGLLEQRGFPVVPGFVVGARVLRRFLSSLDWQEPLFADLPDSSLHVDVDRPQQLQAIAQKIRQSILSAPLWDDWLAEVEAQAQQWQSPMVILRPSLGLAAGLDPTFSGRMRGLLGAQICEANRGAIALALRLVWADLFRAKSLFVWQRSRLQLHQLHLGVLVQPIQDAIAAGTACVSPTSCETQSIWGLGAALAWGELAPDRFLFTHPPALHTPPASQEPAAAEPAPRNLLPVVRQIHPKPYCYRLCQESSASAHNGLRSSVSGLRIELLEPSQQQQPSLSEAQLQTLLVLSRQVQQTLGSSVDLEWTLGPLESSEPPQFQLTQLNVLFPRLVAAAPGSSTIATVPANNAPANNAPATEPLPLRGLAAATGQVSAQVWVVEDLSQVPPDFPAGQLLVMSHVPPRWLGLVQRAGGIVTEQGGITSHGAILAREIGIPAVVGVAGATQILRTGEWVTVDGDRGLVHRLRTVPEGGQGALHPEISPEVSPGISPEISPGISPEISPGISPEISPEISLDRVPEIAPDMAPASRVGLDAPATDPPPPRTRTQLLLALGQAADLDAIANLPSEGVGLLRAEHLLMPLLHQLASQTNRGRTIPPIPQGEMERSEISEISAISAISANWTGAFPAEFGKEAAKEVAEAIAQKILPIAAAFAPRPVFYRSLDVRSQDLLGAFSSAQPSSPEPNPTLGMHGAFSYKNSPAWFDAELLALRQVQQAGYANLRLILPFVRGVEEVRFCRQRALATGLGDTPDFQLWIMAEVPSVLFLLPELVQAGVQGIAIGSNDLAQLLLAADRDLPHLSEAFPPRHPAVQRAIRHLVQTARHLGIPCTLCGELPSQHLDLVEEWVRWGITALCVAPGAARSVQWAIARAETVIAERELLG</sequence>
<gene>
    <name evidence="19" type="ORF">HNI00_03250</name>
</gene>
<dbReference type="InterPro" id="IPR023151">
    <property type="entry name" value="PEP_util_CS"/>
</dbReference>
<dbReference type="InterPro" id="IPR040442">
    <property type="entry name" value="Pyrv_kinase-like_dom_sf"/>
</dbReference>
<dbReference type="InterPro" id="IPR000121">
    <property type="entry name" value="PEP_util_C"/>
</dbReference>
<evidence type="ECO:0000256" key="9">
    <source>
        <dbReference type="ARBA" id="ARBA00022741"/>
    </source>
</evidence>
<protein>
    <recommendedName>
        <fullName evidence="6">Phosphoenolpyruvate synthase</fullName>
        <ecNumber evidence="5">2.7.9.2</ecNumber>
    </recommendedName>
    <alternativeName>
        <fullName evidence="13">Pyruvate, water dikinase</fullName>
    </alternativeName>
</protein>
<organism evidence="19">
    <name type="scientific">Thermoleptolyngbya oregonensis NK1-22</name>
    <dbReference type="NCBI Taxonomy" id="2547457"/>
    <lineage>
        <taxon>Bacteria</taxon>
        <taxon>Bacillati</taxon>
        <taxon>Cyanobacteriota</taxon>
        <taxon>Cyanophyceae</taxon>
        <taxon>Oculatellales</taxon>
        <taxon>Oculatellaceae</taxon>
        <taxon>Thermoleptolyngbya</taxon>
    </lineage>
</organism>
<dbReference type="KEGG" id="tog:HNI00_03250"/>
<dbReference type="GO" id="GO:0005524">
    <property type="term" value="F:ATP binding"/>
    <property type="evidence" value="ECO:0007669"/>
    <property type="project" value="UniProtKB-KW"/>
</dbReference>
<keyword evidence="10" id="KW-0418">Kinase</keyword>
<dbReference type="EC" id="2.7.9.2" evidence="5"/>